<evidence type="ECO:0000256" key="7">
    <source>
        <dbReference type="SAM" id="Phobius"/>
    </source>
</evidence>
<dbReference type="InterPro" id="IPR042094">
    <property type="entry name" value="T2SS_GspF_sf"/>
</dbReference>
<gene>
    <name evidence="9" type="ORF">HAT2_00727</name>
</gene>
<evidence type="ECO:0000313" key="10">
    <source>
        <dbReference type="Proteomes" id="UP000253816"/>
    </source>
</evidence>
<accession>A0A369K9A7</accession>
<reference evidence="9 10" key="1">
    <citation type="submission" date="2018-07" db="EMBL/GenBank/DDBJ databases">
        <title>Comparative genomics of the Candidatus Parilichlamydiaceae reveals evidence of convergent evolution and genome reduction in the phylum Chlamydiae.</title>
        <authorList>
            <person name="Taylor-Brown A."/>
            <person name="Polkinghorne A."/>
        </authorList>
    </citation>
    <scope>NUCLEOTIDE SEQUENCE [LARGE SCALE GENOMIC DNA]</scope>
    <source>
        <strain evidence="9 10">Hat2</strain>
    </source>
</reference>
<evidence type="ECO:0000256" key="6">
    <source>
        <dbReference type="ARBA" id="ARBA00023136"/>
    </source>
</evidence>
<proteinExistence type="inferred from homology"/>
<dbReference type="PANTHER" id="PTHR30012:SF0">
    <property type="entry name" value="TYPE II SECRETION SYSTEM PROTEIN F-RELATED"/>
    <property type="match status" value="1"/>
</dbReference>
<evidence type="ECO:0000256" key="2">
    <source>
        <dbReference type="ARBA" id="ARBA00005745"/>
    </source>
</evidence>
<keyword evidence="4 7" id="KW-0812">Transmembrane</keyword>
<keyword evidence="6 7" id="KW-0472">Membrane</keyword>
<evidence type="ECO:0000256" key="4">
    <source>
        <dbReference type="ARBA" id="ARBA00022692"/>
    </source>
</evidence>
<dbReference type="EMBL" id="QQBG01000027">
    <property type="protein sequence ID" value="RDB31171.1"/>
    <property type="molecule type" value="Genomic_DNA"/>
</dbReference>
<comment type="subcellular location">
    <subcellularLocation>
        <location evidence="1">Cell membrane</location>
        <topology evidence="1">Multi-pass membrane protein</topology>
    </subcellularLocation>
</comment>
<keyword evidence="10" id="KW-1185">Reference proteome</keyword>
<evidence type="ECO:0000259" key="8">
    <source>
        <dbReference type="Pfam" id="PF00482"/>
    </source>
</evidence>
<feature type="transmembrane region" description="Helical" evidence="7">
    <location>
        <begin position="52"/>
        <end position="74"/>
    </location>
</feature>
<feature type="domain" description="Type II secretion system protein GspF" evidence="8">
    <location>
        <begin position="8"/>
        <end position="75"/>
    </location>
</feature>
<dbReference type="AlphaFoldDB" id="A0A369K9A7"/>
<sequence>MSGTLEEPFFPKRAKRLIRIGEETGSLGEMLLKISELYKELLDQKLLRMTTLLQPTILVFMGAVVGLIIVSVLLPLTDVSSLSDI</sequence>
<comment type="similarity">
    <text evidence="2">Belongs to the GSP F family.</text>
</comment>
<dbReference type="InterPro" id="IPR018076">
    <property type="entry name" value="T2SS_GspF_dom"/>
</dbReference>
<dbReference type="Pfam" id="PF00482">
    <property type="entry name" value="T2SSF"/>
    <property type="match status" value="1"/>
</dbReference>
<name>A0A369K9A7_9BACT</name>
<keyword evidence="5 7" id="KW-1133">Transmembrane helix</keyword>
<evidence type="ECO:0000256" key="5">
    <source>
        <dbReference type="ARBA" id="ARBA00022989"/>
    </source>
</evidence>
<dbReference type="PANTHER" id="PTHR30012">
    <property type="entry name" value="GENERAL SECRETION PATHWAY PROTEIN"/>
    <property type="match status" value="1"/>
</dbReference>
<organism evidence="9 10">
    <name type="scientific">Candidatus Similichlamydia laticola</name>
    <dbReference type="NCBI Taxonomy" id="2170265"/>
    <lineage>
        <taxon>Bacteria</taxon>
        <taxon>Pseudomonadati</taxon>
        <taxon>Chlamydiota</taxon>
        <taxon>Chlamydiia</taxon>
        <taxon>Parachlamydiales</taxon>
        <taxon>Candidatus Parilichlamydiaceae</taxon>
        <taxon>Candidatus Similichlamydia</taxon>
    </lineage>
</organism>
<dbReference type="InterPro" id="IPR003004">
    <property type="entry name" value="GspF/PilC"/>
</dbReference>
<dbReference type="GO" id="GO:0005886">
    <property type="term" value="C:plasma membrane"/>
    <property type="evidence" value="ECO:0007669"/>
    <property type="project" value="UniProtKB-SubCell"/>
</dbReference>
<evidence type="ECO:0000256" key="1">
    <source>
        <dbReference type="ARBA" id="ARBA00004651"/>
    </source>
</evidence>
<keyword evidence="3" id="KW-1003">Cell membrane</keyword>
<dbReference type="Gene3D" id="1.20.81.30">
    <property type="entry name" value="Type II secretion system (T2SS), domain F"/>
    <property type="match status" value="1"/>
</dbReference>
<evidence type="ECO:0000256" key="3">
    <source>
        <dbReference type="ARBA" id="ARBA00022475"/>
    </source>
</evidence>
<evidence type="ECO:0000313" key="9">
    <source>
        <dbReference type="EMBL" id="RDB31171.1"/>
    </source>
</evidence>
<protein>
    <submittedName>
        <fullName evidence="9">Type IV fimbrial assembly protein PilC</fullName>
    </submittedName>
</protein>
<dbReference type="Proteomes" id="UP000253816">
    <property type="component" value="Unassembled WGS sequence"/>
</dbReference>
<comment type="caution">
    <text evidence="9">The sequence shown here is derived from an EMBL/GenBank/DDBJ whole genome shotgun (WGS) entry which is preliminary data.</text>
</comment>